<dbReference type="Pfam" id="PF00999">
    <property type="entry name" value="Na_H_Exchanger"/>
    <property type="match status" value="1"/>
</dbReference>
<feature type="domain" description="Cation/H+ exchanger transmembrane" evidence="10">
    <location>
        <begin position="1"/>
        <end position="140"/>
    </location>
</feature>
<organism evidence="11 12">
    <name type="scientific">Staphylococcus saccharolyticus</name>
    <dbReference type="NCBI Taxonomy" id="33028"/>
    <lineage>
        <taxon>Bacteria</taxon>
        <taxon>Bacillati</taxon>
        <taxon>Bacillota</taxon>
        <taxon>Bacilli</taxon>
        <taxon>Bacillales</taxon>
        <taxon>Staphylococcaceae</taxon>
        <taxon>Staphylococcus</taxon>
    </lineage>
</organism>
<dbReference type="PANTHER" id="PTHR43562:SF1">
    <property type="entry name" value="NA(+)_H(+) ANTIPORTER YJBQ-RELATED"/>
    <property type="match status" value="1"/>
</dbReference>
<sequence length="149" mass="16492">MFLSGLEIDFKAFKKDLRPRQGENKQDNHLPGHLNLALTVFGLIMIISIVLAFGFKWLGLVDDVLLMVIIISTISLGVVVPTLKEMNIMRTKIGQFILLVAVLADLFTMILLTIYGAINGHGGSTIWLTGILIVFTVIFYSCWSSSFSS</sequence>
<keyword evidence="12" id="KW-1185">Reference proteome</keyword>
<dbReference type="InterPro" id="IPR006153">
    <property type="entry name" value="Cation/H_exchanger_TM"/>
</dbReference>
<dbReference type="GO" id="GO:1902600">
    <property type="term" value="P:proton transmembrane transport"/>
    <property type="evidence" value="ECO:0007669"/>
    <property type="project" value="InterPro"/>
</dbReference>
<dbReference type="AlphaFoldDB" id="A0A380H693"/>
<gene>
    <name evidence="11" type="ORF">NCTC11807_02039</name>
</gene>
<dbReference type="Proteomes" id="UP000255425">
    <property type="component" value="Unassembled WGS sequence"/>
</dbReference>
<dbReference type="PANTHER" id="PTHR43562">
    <property type="entry name" value="NAPA-TYPE SODIUM/HYDROGEN ANTIPORTER"/>
    <property type="match status" value="1"/>
</dbReference>
<evidence type="ECO:0000256" key="4">
    <source>
        <dbReference type="ARBA" id="ARBA00022449"/>
    </source>
</evidence>
<evidence type="ECO:0000256" key="1">
    <source>
        <dbReference type="ARBA" id="ARBA00004141"/>
    </source>
</evidence>
<keyword evidence="4" id="KW-0050">Antiport</keyword>
<keyword evidence="7" id="KW-0406">Ion transport</keyword>
<accession>A0A380H693</accession>
<name>A0A380H693_9STAP</name>
<evidence type="ECO:0000259" key="10">
    <source>
        <dbReference type="Pfam" id="PF00999"/>
    </source>
</evidence>
<keyword evidence="6 9" id="KW-1133">Transmembrane helix</keyword>
<evidence type="ECO:0000256" key="2">
    <source>
        <dbReference type="ARBA" id="ARBA00005551"/>
    </source>
</evidence>
<comment type="similarity">
    <text evidence="2">Belongs to the monovalent cation:proton antiporter 2 (CPA2) transporter (TC 2.A.37) family.</text>
</comment>
<comment type="subcellular location">
    <subcellularLocation>
        <location evidence="1">Membrane</location>
        <topology evidence="1">Multi-pass membrane protein</topology>
    </subcellularLocation>
</comment>
<evidence type="ECO:0000256" key="9">
    <source>
        <dbReference type="SAM" id="Phobius"/>
    </source>
</evidence>
<evidence type="ECO:0000256" key="3">
    <source>
        <dbReference type="ARBA" id="ARBA00022448"/>
    </source>
</evidence>
<keyword evidence="8 9" id="KW-0472">Membrane</keyword>
<protein>
    <submittedName>
        <fullName evidence="11">Na+/H+ antiporter-like protein</fullName>
    </submittedName>
</protein>
<feature type="transmembrane region" description="Helical" evidence="9">
    <location>
        <begin position="64"/>
        <end position="84"/>
    </location>
</feature>
<feature type="transmembrane region" description="Helical" evidence="9">
    <location>
        <begin position="34"/>
        <end position="58"/>
    </location>
</feature>
<evidence type="ECO:0000256" key="6">
    <source>
        <dbReference type="ARBA" id="ARBA00022989"/>
    </source>
</evidence>
<dbReference type="EMBL" id="UHDZ01000001">
    <property type="protein sequence ID" value="SUM73217.1"/>
    <property type="molecule type" value="Genomic_DNA"/>
</dbReference>
<dbReference type="GO" id="GO:0016020">
    <property type="term" value="C:membrane"/>
    <property type="evidence" value="ECO:0007669"/>
    <property type="project" value="UniProtKB-SubCell"/>
</dbReference>
<evidence type="ECO:0000313" key="11">
    <source>
        <dbReference type="EMBL" id="SUM73217.1"/>
    </source>
</evidence>
<reference evidence="11 12" key="1">
    <citation type="submission" date="2018-06" db="EMBL/GenBank/DDBJ databases">
        <authorList>
            <consortium name="Pathogen Informatics"/>
            <person name="Doyle S."/>
        </authorList>
    </citation>
    <scope>NUCLEOTIDE SEQUENCE [LARGE SCALE GENOMIC DNA]</scope>
    <source>
        <strain evidence="11 12">NCTC11807</strain>
    </source>
</reference>
<feature type="transmembrane region" description="Helical" evidence="9">
    <location>
        <begin position="96"/>
        <end position="118"/>
    </location>
</feature>
<dbReference type="InterPro" id="IPR038770">
    <property type="entry name" value="Na+/solute_symporter_sf"/>
</dbReference>
<keyword evidence="3" id="KW-0813">Transport</keyword>
<evidence type="ECO:0000256" key="5">
    <source>
        <dbReference type="ARBA" id="ARBA00022692"/>
    </source>
</evidence>
<evidence type="ECO:0000313" key="12">
    <source>
        <dbReference type="Proteomes" id="UP000255425"/>
    </source>
</evidence>
<dbReference type="Gene3D" id="1.20.1530.20">
    <property type="match status" value="1"/>
</dbReference>
<proteinExistence type="inferred from homology"/>
<feature type="transmembrane region" description="Helical" evidence="9">
    <location>
        <begin position="124"/>
        <end position="143"/>
    </location>
</feature>
<dbReference type="GO" id="GO:0015297">
    <property type="term" value="F:antiporter activity"/>
    <property type="evidence" value="ECO:0007669"/>
    <property type="project" value="UniProtKB-KW"/>
</dbReference>
<evidence type="ECO:0000256" key="7">
    <source>
        <dbReference type="ARBA" id="ARBA00023065"/>
    </source>
</evidence>
<keyword evidence="5 9" id="KW-0812">Transmembrane</keyword>
<evidence type="ECO:0000256" key="8">
    <source>
        <dbReference type="ARBA" id="ARBA00023136"/>
    </source>
</evidence>